<organism evidence="2 3">
    <name type="scientific">Postia placenta MAD-698-R-SB12</name>
    <dbReference type="NCBI Taxonomy" id="670580"/>
    <lineage>
        <taxon>Eukaryota</taxon>
        <taxon>Fungi</taxon>
        <taxon>Dikarya</taxon>
        <taxon>Basidiomycota</taxon>
        <taxon>Agaricomycotina</taxon>
        <taxon>Agaricomycetes</taxon>
        <taxon>Polyporales</taxon>
        <taxon>Adustoporiaceae</taxon>
        <taxon>Rhodonia</taxon>
    </lineage>
</organism>
<dbReference type="Proteomes" id="UP000194127">
    <property type="component" value="Unassembled WGS sequence"/>
</dbReference>
<name>A0A1X6MLG4_9APHY</name>
<proteinExistence type="predicted"/>
<reference evidence="2 3" key="1">
    <citation type="submission" date="2017-04" db="EMBL/GenBank/DDBJ databases">
        <title>Genome Sequence of the Model Brown-Rot Fungus Postia placenta SB12.</title>
        <authorList>
            <consortium name="DOE Joint Genome Institute"/>
            <person name="Gaskell J."/>
            <person name="Kersten P."/>
            <person name="Larrondo L.F."/>
            <person name="Canessa P."/>
            <person name="Martinez D."/>
            <person name="Hibbett D."/>
            <person name="Schmoll M."/>
            <person name="Kubicek C.P."/>
            <person name="Martinez A.T."/>
            <person name="Yadav J."/>
            <person name="Master E."/>
            <person name="Magnuson J.K."/>
            <person name="James T."/>
            <person name="Yaver D."/>
            <person name="Berka R."/>
            <person name="Labutti K."/>
            <person name="Lipzen A."/>
            <person name="Aerts A."/>
            <person name="Barry K."/>
            <person name="Henrissat B."/>
            <person name="Blanchette R."/>
            <person name="Grigoriev I."/>
            <person name="Cullen D."/>
        </authorList>
    </citation>
    <scope>NUCLEOTIDE SEQUENCE [LARGE SCALE GENOMIC DNA]</scope>
    <source>
        <strain evidence="2 3">MAD-698-R-SB12</strain>
    </source>
</reference>
<evidence type="ECO:0000313" key="2">
    <source>
        <dbReference type="EMBL" id="OSX56923.1"/>
    </source>
</evidence>
<evidence type="ECO:0000256" key="1">
    <source>
        <dbReference type="SAM" id="MobiDB-lite"/>
    </source>
</evidence>
<dbReference type="GeneID" id="36332249"/>
<feature type="region of interest" description="Disordered" evidence="1">
    <location>
        <begin position="518"/>
        <end position="542"/>
    </location>
</feature>
<evidence type="ECO:0000313" key="3">
    <source>
        <dbReference type="Proteomes" id="UP000194127"/>
    </source>
</evidence>
<gene>
    <name evidence="2" type="ORF">POSPLADRAFT_1158281</name>
</gene>
<sequence length="647" mass="70166">MLYALDSWPFVDGVRGAEHMDFLQQQGAQARDAAHPAAVLATWACVARKARHSAAQRGDRIVFGEVTTRHAPRIFGSPYLGWLPGTRSTDTGDTGRWSNRKQYTLARHADAGLLGSVATIWAGPDAGCVKGVIAPRNLQKCSKQRALTGMARWGEHAQWQRAELRARSASFVVVFALAGLADSDVAVRCATTQTGTAPATCRKRVGAKRADRAVQTLSAPGIRAHMEAGGRTAVRERWAGRHRRYRMRVWIPARPLNIFCCDLLFLRSLFPLPCPISSVPYGLFSHAHGTPPGLLPHRAASRIGRGVRGLRRGRGGRVQEGHGGLLCARVVLGGRRRQAVLRDGLLRRPLLRFAGLGLGDVVGDEEELRGAVRTARRRSAETRARSGISRRNVYSAVSVRARGKEGRLTAERHPASGAEECRETLQHVREARRVQALQTGSACRTPYGPEHGRQRAHLGVAGVAQVEVVVAVVGAWGRSSQLEDRDACGTAANGKGRYRGGPRLGPHMGHGFRAKIHMANGPQGRRDGVGHGQKNGGNTEDSLAQPFQATVTSNGLLPTGDSAASHCALARCLTWRGLKRRRRRRRCNLRRSAMSGLNTRTRERVRRRARADAGTLTVPRERPGAEVDEEDEAGGVSEEADAQGGDA</sequence>
<dbReference type="AlphaFoldDB" id="A0A1X6MLG4"/>
<dbReference type="EMBL" id="KZ110610">
    <property type="protein sequence ID" value="OSX56923.1"/>
    <property type="molecule type" value="Genomic_DNA"/>
</dbReference>
<accession>A0A1X6MLG4</accession>
<protein>
    <submittedName>
        <fullName evidence="2">Uncharacterized protein</fullName>
    </submittedName>
</protein>
<dbReference type="RefSeq" id="XP_024333717.1">
    <property type="nucleotide sequence ID" value="XM_024487300.1"/>
</dbReference>
<feature type="compositionally biased region" description="Acidic residues" evidence="1">
    <location>
        <begin position="626"/>
        <end position="641"/>
    </location>
</feature>
<keyword evidence="3" id="KW-1185">Reference proteome</keyword>
<feature type="region of interest" description="Disordered" evidence="1">
    <location>
        <begin position="586"/>
        <end position="647"/>
    </location>
</feature>
<dbReference type="OrthoDB" id="10312586at2759"/>